<evidence type="ECO:0000313" key="2">
    <source>
        <dbReference type="Proteomes" id="UP000284706"/>
    </source>
</evidence>
<proteinExistence type="predicted"/>
<name>A0A409XYP2_9AGAR</name>
<protein>
    <submittedName>
        <fullName evidence="1">Uncharacterized protein</fullName>
    </submittedName>
</protein>
<dbReference type="SUPFAM" id="SSF81901">
    <property type="entry name" value="HCP-like"/>
    <property type="match status" value="1"/>
</dbReference>
<dbReference type="InParanoid" id="A0A409XYP2"/>
<reference evidence="1 2" key="1">
    <citation type="journal article" date="2018" name="Evol. Lett.">
        <title>Horizontal gene cluster transfer increased hallucinogenic mushroom diversity.</title>
        <authorList>
            <person name="Reynolds H.T."/>
            <person name="Vijayakumar V."/>
            <person name="Gluck-Thaler E."/>
            <person name="Korotkin H.B."/>
            <person name="Matheny P.B."/>
            <person name="Slot J.C."/>
        </authorList>
    </citation>
    <scope>NUCLEOTIDE SEQUENCE [LARGE SCALE GENOMIC DNA]</scope>
    <source>
        <strain evidence="1 2">SRW20</strain>
    </source>
</reference>
<dbReference type="AlphaFoldDB" id="A0A409XYP2"/>
<dbReference type="OrthoDB" id="3259646at2759"/>
<evidence type="ECO:0000313" key="1">
    <source>
        <dbReference type="EMBL" id="PPQ95900.1"/>
    </source>
</evidence>
<dbReference type="InterPro" id="IPR011990">
    <property type="entry name" value="TPR-like_helical_dom_sf"/>
</dbReference>
<dbReference type="Pfam" id="PF13374">
    <property type="entry name" value="TPR_10"/>
    <property type="match status" value="2"/>
</dbReference>
<dbReference type="Proteomes" id="UP000284706">
    <property type="component" value="Unassembled WGS sequence"/>
</dbReference>
<dbReference type="STRING" id="231916.A0A409XYP2"/>
<sequence>MSDDTRARENAKDAHRSELNDFKLVVVKAQGNVLIELIRVSSTIWKQRNQDPMPVPSKGLVLVATSESRGDLGFGYIEEDLSECLGMREELEWNLKLQVENSPALSISFKLNRPETQAENLEEQMDRKFASQLFYSPKETLDDPMMFLGFVQSLPDDDPIKADGLNAIGDELREKFTTTQDRADIDASINAYEQALKPLSADDDRFSVFICDAGLAYTDRFSRYGDIKDIDVAIEKLEIGLAMHPEGHKNRPKVLNNLGACFRKRFERMGNIDDLSQSIQLGQEALDLTPEGDADMPSLLNNIGNRFSRQFQRTGTLNDLDQAIQLQQRAAKLTPEGHADLPSVLNNLGNSLRCRFEHTGDLHDIAESIQLQQRAVKLTPE</sequence>
<dbReference type="EMBL" id="NHYE01001407">
    <property type="protein sequence ID" value="PPQ95900.1"/>
    <property type="molecule type" value="Genomic_DNA"/>
</dbReference>
<feature type="non-terminal residue" evidence="1">
    <location>
        <position position="381"/>
    </location>
</feature>
<keyword evidence="2" id="KW-1185">Reference proteome</keyword>
<dbReference type="Gene3D" id="1.25.40.10">
    <property type="entry name" value="Tetratricopeptide repeat domain"/>
    <property type="match status" value="1"/>
</dbReference>
<accession>A0A409XYP2</accession>
<gene>
    <name evidence="1" type="ORF">CVT26_015586</name>
</gene>
<organism evidence="1 2">
    <name type="scientific">Gymnopilus dilepis</name>
    <dbReference type="NCBI Taxonomy" id="231916"/>
    <lineage>
        <taxon>Eukaryota</taxon>
        <taxon>Fungi</taxon>
        <taxon>Dikarya</taxon>
        <taxon>Basidiomycota</taxon>
        <taxon>Agaricomycotina</taxon>
        <taxon>Agaricomycetes</taxon>
        <taxon>Agaricomycetidae</taxon>
        <taxon>Agaricales</taxon>
        <taxon>Agaricineae</taxon>
        <taxon>Hymenogastraceae</taxon>
        <taxon>Gymnopilus</taxon>
    </lineage>
</organism>
<comment type="caution">
    <text evidence="1">The sequence shown here is derived from an EMBL/GenBank/DDBJ whole genome shotgun (WGS) entry which is preliminary data.</text>
</comment>